<sequence length="174" mass="18344">MRQLATIMAAIAFCMGPAAAADLAVSPGQWSIAYTANQGGYCAFVWDSGLGQKVEFRKGFKSIAWIISDAAWNLPQASQGKIGIVAHNATWQVTAKALTPTSVMLSDADTARGMLYNAMSGSADIELDFPGTEPNWIVPISRIYPMHSSFGKCLSQLGKSDPAKPAGGASLAPF</sequence>
<evidence type="ECO:0000256" key="1">
    <source>
        <dbReference type="SAM" id="SignalP"/>
    </source>
</evidence>
<organism evidence="2 3">
    <name type="scientific">Rhizobium calliandrae</name>
    <dbReference type="NCBI Taxonomy" id="1312182"/>
    <lineage>
        <taxon>Bacteria</taxon>
        <taxon>Pseudomonadati</taxon>
        <taxon>Pseudomonadota</taxon>
        <taxon>Alphaproteobacteria</taxon>
        <taxon>Hyphomicrobiales</taxon>
        <taxon>Rhizobiaceae</taxon>
        <taxon>Rhizobium/Agrobacterium group</taxon>
        <taxon>Rhizobium</taxon>
    </lineage>
</organism>
<reference evidence="2" key="1">
    <citation type="submission" date="2023-06" db="EMBL/GenBank/DDBJ databases">
        <title>Phylogenetic Diversity of Rhizobium strains.</title>
        <authorList>
            <person name="Moura F.T."/>
            <person name="Helene L.C.F."/>
            <person name="Hungria M."/>
        </authorList>
    </citation>
    <scope>NUCLEOTIDE SEQUENCE</scope>
    <source>
        <strain evidence="2">CCGE524</strain>
    </source>
</reference>
<name>A0ABT7KEE7_9HYPH</name>
<dbReference type="RefSeq" id="WP_285880175.1">
    <property type="nucleotide sequence ID" value="NZ_JARFYN010000017.1"/>
</dbReference>
<keyword evidence="3" id="KW-1185">Reference proteome</keyword>
<feature type="chain" id="PRO_5046981266" evidence="1">
    <location>
        <begin position="21"/>
        <end position="174"/>
    </location>
</feature>
<proteinExistence type="predicted"/>
<accession>A0ABT7KEE7</accession>
<protein>
    <submittedName>
        <fullName evidence="2">Uncharacterized protein</fullName>
    </submittedName>
</protein>
<evidence type="ECO:0000313" key="2">
    <source>
        <dbReference type="EMBL" id="MDL2406986.1"/>
    </source>
</evidence>
<evidence type="ECO:0000313" key="3">
    <source>
        <dbReference type="Proteomes" id="UP001172630"/>
    </source>
</evidence>
<dbReference type="Proteomes" id="UP001172630">
    <property type="component" value="Unassembled WGS sequence"/>
</dbReference>
<keyword evidence="1" id="KW-0732">Signal</keyword>
<gene>
    <name evidence="2" type="ORF">PY650_15205</name>
</gene>
<comment type="caution">
    <text evidence="2">The sequence shown here is derived from an EMBL/GenBank/DDBJ whole genome shotgun (WGS) entry which is preliminary data.</text>
</comment>
<dbReference type="EMBL" id="JARFYN010000017">
    <property type="protein sequence ID" value="MDL2406986.1"/>
    <property type="molecule type" value="Genomic_DNA"/>
</dbReference>
<feature type="signal peptide" evidence="1">
    <location>
        <begin position="1"/>
        <end position="20"/>
    </location>
</feature>